<evidence type="ECO:0000313" key="11">
    <source>
        <dbReference type="Proteomes" id="UP000433483"/>
    </source>
</evidence>
<dbReference type="EMBL" id="QXGE01000207">
    <property type="protein sequence ID" value="KAE9320168.1"/>
    <property type="molecule type" value="Genomic_DNA"/>
</dbReference>
<evidence type="ECO:0000313" key="3">
    <source>
        <dbReference type="EMBL" id="KAE9020879.1"/>
    </source>
</evidence>
<evidence type="ECO:0000313" key="6">
    <source>
        <dbReference type="EMBL" id="KAE9223846.1"/>
    </source>
</evidence>
<accession>A0A6A3T1Z2</accession>
<protein>
    <submittedName>
        <fullName evidence="4">Uncharacterized protein</fullName>
    </submittedName>
</protein>
<dbReference type="EMBL" id="QXGB01000224">
    <property type="protein sequence ID" value="KAE9223846.1"/>
    <property type="molecule type" value="Genomic_DNA"/>
</dbReference>
<evidence type="ECO:0000313" key="2">
    <source>
        <dbReference type="EMBL" id="KAE8943313.1"/>
    </source>
</evidence>
<reference evidence="10 11" key="1">
    <citation type="submission" date="2018-08" db="EMBL/GenBank/DDBJ databases">
        <title>Genomic investigation of the strawberry pathogen Phytophthora fragariae indicates pathogenicity is determined by transcriptional variation in three key races.</title>
        <authorList>
            <person name="Adams T.M."/>
            <person name="Armitage A.D."/>
            <person name="Sobczyk M.K."/>
            <person name="Bates H.J."/>
            <person name="Dunwell J.M."/>
            <person name="Nellist C.F."/>
            <person name="Harrison R.J."/>
        </authorList>
    </citation>
    <scope>NUCLEOTIDE SEQUENCE [LARGE SCALE GENOMIC DNA]</scope>
    <source>
        <strain evidence="9 12">A4</strain>
        <strain evidence="8 13">BC-1</strain>
        <strain evidence="7 17">BC-23</strain>
        <strain evidence="6 11">NOV-27</strain>
        <strain evidence="5 14">NOV-5</strain>
        <strain evidence="4 15">NOV-71</strain>
        <strain evidence="2 10">NOV-9</strain>
        <strain evidence="3 16">SCRP245</strain>
    </source>
</reference>
<dbReference type="Proteomes" id="UP000460718">
    <property type="component" value="Unassembled WGS sequence"/>
</dbReference>
<evidence type="ECO:0000313" key="9">
    <source>
        <dbReference type="EMBL" id="KAE9320168.1"/>
    </source>
</evidence>
<evidence type="ECO:0000313" key="4">
    <source>
        <dbReference type="EMBL" id="KAE9125064.1"/>
    </source>
</evidence>
<organism evidence="4 15">
    <name type="scientific">Phytophthora fragariae</name>
    <dbReference type="NCBI Taxonomy" id="53985"/>
    <lineage>
        <taxon>Eukaryota</taxon>
        <taxon>Sar</taxon>
        <taxon>Stramenopiles</taxon>
        <taxon>Oomycota</taxon>
        <taxon>Peronosporomycetes</taxon>
        <taxon>Peronosporales</taxon>
        <taxon>Peronosporaceae</taxon>
        <taxon>Phytophthora</taxon>
    </lineage>
</organism>
<dbReference type="EMBL" id="QXGA01000209">
    <property type="protein sequence ID" value="KAE9150017.1"/>
    <property type="molecule type" value="Genomic_DNA"/>
</dbReference>
<dbReference type="Proteomes" id="UP000433483">
    <property type="component" value="Unassembled WGS sequence"/>
</dbReference>
<comment type="caution">
    <text evidence="4">The sequence shown here is derived from an EMBL/GenBank/DDBJ whole genome shotgun (WGS) entry which is preliminary data.</text>
</comment>
<dbReference type="AlphaFoldDB" id="A0A6A3T1Z2"/>
<evidence type="ECO:0000313" key="14">
    <source>
        <dbReference type="Proteomes" id="UP000440732"/>
    </source>
</evidence>
<dbReference type="Proteomes" id="UP000440367">
    <property type="component" value="Unassembled WGS sequence"/>
</dbReference>
<evidence type="ECO:0000313" key="12">
    <source>
        <dbReference type="Proteomes" id="UP000437068"/>
    </source>
</evidence>
<dbReference type="Proteomes" id="UP000441208">
    <property type="component" value="Unassembled WGS sequence"/>
</dbReference>
<dbReference type="EMBL" id="QXGF01000258">
    <property type="protein sequence ID" value="KAE8943313.1"/>
    <property type="molecule type" value="Genomic_DNA"/>
</dbReference>
<dbReference type="Proteomes" id="UP000429523">
    <property type="component" value="Unassembled WGS sequence"/>
</dbReference>
<evidence type="ECO:0000313" key="16">
    <source>
        <dbReference type="Proteomes" id="UP000460718"/>
    </source>
</evidence>
<evidence type="ECO:0000313" key="7">
    <source>
        <dbReference type="EMBL" id="KAE9245626.1"/>
    </source>
</evidence>
<dbReference type="Proteomes" id="UP000476176">
    <property type="component" value="Unassembled WGS sequence"/>
</dbReference>
<evidence type="ECO:0000313" key="5">
    <source>
        <dbReference type="EMBL" id="KAE9150017.1"/>
    </source>
</evidence>
<feature type="chain" id="PRO_5036166068" evidence="1">
    <location>
        <begin position="21"/>
        <end position="57"/>
    </location>
</feature>
<gene>
    <name evidence="9" type="ORF">PF001_g5537</name>
    <name evidence="8" type="ORF">PF002_g6999</name>
    <name evidence="7" type="ORF">PF004_g5155</name>
    <name evidence="6" type="ORF">PF005_g6162</name>
    <name evidence="5" type="ORF">PF006_g5567</name>
    <name evidence="4" type="ORF">PF007_g6497</name>
    <name evidence="2" type="ORF">PF009_g6968</name>
    <name evidence="3" type="ORF">PF011_g5202</name>
</gene>
<evidence type="ECO:0000313" key="13">
    <source>
        <dbReference type="Proteomes" id="UP000440367"/>
    </source>
</evidence>
<name>A0A6A3T1Z2_9STRA</name>
<sequence length="57" mass="7000">MLAHWHRRLICSSIICMGLALLQWSPNWTESIPRTYSIYFVQPWRYLRNENEVFIRC</sequence>
<feature type="signal peptide" evidence="1">
    <location>
        <begin position="1"/>
        <end position="20"/>
    </location>
</feature>
<evidence type="ECO:0000313" key="10">
    <source>
        <dbReference type="Proteomes" id="UP000429523"/>
    </source>
</evidence>
<dbReference type="Proteomes" id="UP000437068">
    <property type="component" value="Unassembled WGS sequence"/>
</dbReference>
<evidence type="ECO:0000313" key="8">
    <source>
        <dbReference type="EMBL" id="KAE9245909.1"/>
    </source>
</evidence>
<dbReference type="EMBL" id="QXFZ01000242">
    <property type="protein sequence ID" value="KAE9125064.1"/>
    <property type="molecule type" value="Genomic_DNA"/>
</dbReference>
<evidence type="ECO:0000313" key="15">
    <source>
        <dbReference type="Proteomes" id="UP000441208"/>
    </source>
</evidence>
<keyword evidence="11" id="KW-1185">Reference proteome</keyword>
<proteinExistence type="predicted"/>
<dbReference type="EMBL" id="QXGC01000188">
    <property type="protein sequence ID" value="KAE9245626.1"/>
    <property type="molecule type" value="Genomic_DNA"/>
</dbReference>
<keyword evidence="1" id="KW-0732">Signal</keyword>
<evidence type="ECO:0000313" key="17">
    <source>
        <dbReference type="Proteomes" id="UP000476176"/>
    </source>
</evidence>
<dbReference type="OrthoDB" id="10268266at2759"/>
<dbReference type="EMBL" id="QXGD01000252">
    <property type="protein sequence ID" value="KAE9245909.1"/>
    <property type="molecule type" value="Genomic_DNA"/>
</dbReference>
<dbReference type="EMBL" id="QXFW01000199">
    <property type="protein sequence ID" value="KAE9020879.1"/>
    <property type="molecule type" value="Genomic_DNA"/>
</dbReference>
<dbReference type="Proteomes" id="UP000440732">
    <property type="component" value="Unassembled WGS sequence"/>
</dbReference>
<evidence type="ECO:0000256" key="1">
    <source>
        <dbReference type="SAM" id="SignalP"/>
    </source>
</evidence>